<evidence type="ECO:0000313" key="1">
    <source>
        <dbReference type="EMBL" id="MBW90625.1"/>
    </source>
</evidence>
<proteinExistence type="predicted"/>
<name>A0A2P2JAW2_RHIMU</name>
<accession>A0A2P2JAW2</accession>
<organism evidence="1">
    <name type="scientific">Rhizophora mucronata</name>
    <name type="common">Asiatic mangrove</name>
    <dbReference type="NCBI Taxonomy" id="61149"/>
    <lineage>
        <taxon>Eukaryota</taxon>
        <taxon>Viridiplantae</taxon>
        <taxon>Streptophyta</taxon>
        <taxon>Embryophyta</taxon>
        <taxon>Tracheophyta</taxon>
        <taxon>Spermatophyta</taxon>
        <taxon>Magnoliopsida</taxon>
        <taxon>eudicotyledons</taxon>
        <taxon>Gunneridae</taxon>
        <taxon>Pentapetalae</taxon>
        <taxon>rosids</taxon>
        <taxon>fabids</taxon>
        <taxon>Malpighiales</taxon>
        <taxon>Rhizophoraceae</taxon>
        <taxon>Rhizophora</taxon>
    </lineage>
</organism>
<dbReference type="EMBL" id="GGEC01010142">
    <property type="protein sequence ID" value="MBW90625.1"/>
    <property type="molecule type" value="Transcribed_RNA"/>
</dbReference>
<reference evidence="1" key="1">
    <citation type="submission" date="2018-02" db="EMBL/GenBank/DDBJ databases">
        <title>Rhizophora mucronata_Transcriptome.</title>
        <authorList>
            <person name="Meera S.P."/>
            <person name="Sreeshan A."/>
            <person name="Augustine A."/>
        </authorList>
    </citation>
    <scope>NUCLEOTIDE SEQUENCE</scope>
    <source>
        <tissue evidence="1">Leaf</tissue>
    </source>
</reference>
<protein>
    <submittedName>
        <fullName evidence="1">Uncharacterized protein</fullName>
    </submittedName>
</protein>
<sequence>MGKCEDLVCRL</sequence>